<evidence type="ECO:0000313" key="9">
    <source>
        <dbReference type="Proteomes" id="UP000274756"/>
    </source>
</evidence>
<dbReference type="Gene3D" id="2.120.10.100">
    <property type="entry name" value="Apyrase"/>
    <property type="match status" value="2"/>
</dbReference>
<keyword evidence="2 6" id="KW-0479">Metal-binding</keyword>
<keyword evidence="3" id="KW-0378">Hydrolase</keyword>
<feature type="binding site" evidence="6">
    <location>
        <position position="223"/>
    </location>
    <ligand>
        <name>Ca(2+)</name>
        <dbReference type="ChEBI" id="CHEBI:29108"/>
    </ligand>
</feature>
<sequence>MKLHDGSSIYQIVIVTDLDQNSKKENNLWLSFMKHGTLTINSDWTKASIQWHDGDEVILKSSLSVGDRSMELSDLVVYLSDGSGNESKPFKGEWLTVKDSELWAGGLGKEWTTSEGIFVSFNPMWVKKINPNGCVQHINWVEPYQKLRSSVGIEYPGYMIHESAQWSDIHQKWFFLPRRVSQFIYNEMEDEERGSNYLLVASQDFSQVDYRQIGNFTGSRGFSAFQFVPETNDRLIIALKSEEKGGKPVASYVTLFNIESDNILLNEEKLEGSYKYEGIAFV</sequence>
<dbReference type="OrthoDB" id="25028at2759"/>
<reference evidence="10" key="1">
    <citation type="submission" date="2017-02" db="UniProtKB">
        <authorList>
            <consortium name="WormBaseParasite"/>
        </authorList>
    </citation>
    <scope>IDENTIFICATION</scope>
</reference>
<keyword evidence="4 6" id="KW-0106">Calcium</keyword>
<evidence type="ECO:0000256" key="2">
    <source>
        <dbReference type="ARBA" id="ARBA00022723"/>
    </source>
</evidence>
<proteinExistence type="inferred from homology"/>
<dbReference type="Proteomes" id="UP000274756">
    <property type="component" value="Unassembled WGS sequence"/>
</dbReference>
<evidence type="ECO:0000256" key="5">
    <source>
        <dbReference type="ARBA" id="ARBA00025738"/>
    </source>
</evidence>
<feature type="binding site" evidence="6">
    <location>
        <position position="277"/>
    </location>
    <ligand>
        <name>Ca(2+)</name>
        <dbReference type="ChEBI" id="CHEBI:29108"/>
    </ligand>
</feature>
<evidence type="ECO:0000256" key="6">
    <source>
        <dbReference type="PIRSR" id="PIRSR609283-1"/>
    </source>
</evidence>
<dbReference type="AlphaFoldDB" id="A0A0N4UBW9"/>
<feature type="binding site" evidence="6">
    <location>
        <position position="93"/>
    </location>
    <ligand>
        <name>Ca(2+)</name>
        <dbReference type="ChEBI" id="CHEBI:29108"/>
    </ligand>
</feature>
<dbReference type="EMBL" id="UYYG01001170">
    <property type="protein sequence ID" value="VDN58637.1"/>
    <property type="molecule type" value="Genomic_DNA"/>
</dbReference>
<dbReference type="Pfam" id="PF06079">
    <property type="entry name" value="Apyrase"/>
    <property type="match status" value="1"/>
</dbReference>
<dbReference type="PANTHER" id="PTHR13023:SF3">
    <property type="entry name" value="SOLUBLE CALCIUM-ACTIVATED NUCLEOTIDASE 1"/>
    <property type="match status" value="1"/>
</dbReference>
<dbReference type="InterPro" id="IPR009283">
    <property type="entry name" value="Apyrase"/>
</dbReference>
<dbReference type="GO" id="GO:0030166">
    <property type="term" value="P:proteoglycan biosynthetic process"/>
    <property type="evidence" value="ECO:0007669"/>
    <property type="project" value="TreeGrafter"/>
</dbReference>
<dbReference type="GO" id="GO:0004382">
    <property type="term" value="F:GDP phosphatase activity"/>
    <property type="evidence" value="ECO:0007669"/>
    <property type="project" value="TreeGrafter"/>
</dbReference>
<comment type="cofactor">
    <cofactor evidence="1 6">
        <name>Ca(2+)</name>
        <dbReference type="ChEBI" id="CHEBI:29108"/>
    </cofactor>
</comment>
<comment type="similarity">
    <text evidence="5">Belongs to the apyrase family.</text>
</comment>
<reference evidence="7 9" key="2">
    <citation type="submission" date="2018-11" db="EMBL/GenBank/DDBJ databases">
        <authorList>
            <consortium name="Pathogen Informatics"/>
        </authorList>
    </citation>
    <scope>NUCLEOTIDE SEQUENCE [LARGE SCALE GENOMIC DNA]</scope>
</reference>
<dbReference type="GO" id="GO:0005509">
    <property type="term" value="F:calcium ion binding"/>
    <property type="evidence" value="ECO:0007669"/>
    <property type="project" value="InterPro"/>
</dbReference>
<feature type="binding site" evidence="6">
    <location>
        <position position="162"/>
    </location>
    <ligand>
        <name>Ca(2+)</name>
        <dbReference type="ChEBI" id="CHEBI:29108"/>
    </ligand>
</feature>
<accession>A0A0N4UBW9</accession>
<feature type="binding site" evidence="6">
    <location>
        <position position="73"/>
    </location>
    <ligand>
        <name>Ca(2+)</name>
        <dbReference type="ChEBI" id="CHEBI:29108"/>
    </ligand>
</feature>
<dbReference type="STRING" id="318479.A0A0N4UBW9"/>
<dbReference type="SUPFAM" id="SSF101887">
    <property type="entry name" value="Apyrase"/>
    <property type="match status" value="1"/>
</dbReference>
<name>A0A0N4UBW9_DRAME</name>
<dbReference type="InterPro" id="IPR036258">
    <property type="entry name" value="Apyrase_sf"/>
</dbReference>
<keyword evidence="9" id="KW-1185">Reference proteome</keyword>
<protein>
    <submittedName>
        <fullName evidence="10">Apyrase</fullName>
    </submittedName>
</protein>
<dbReference type="WBParaSite" id="DME_0000472701-mRNA-1">
    <property type="protein sequence ID" value="DME_0000472701-mRNA-1"/>
    <property type="gene ID" value="DME_0000472701"/>
</dbReference>
<evidence type="ECO:0000256" key="4">
    <source>
        <dbReference type="ARBA" id="ARBA00022837"/>
    </source>
</evidence>
<evidence type="ECO:0000256" key="3">
    <source>
        <dbReference type="ARBA" id="ARBA00022801"/>
    </source>
</evidence>
<evidence type="ECO:0000256" key="1">
    <source>
        <dbReference type="ARBA" id="ARBA00001913"/>
    </source>
</evidence>
<gene>
    <name evidence="7" type="ORF">DME_LOCUS8610</name>
</gene>
<evidence type="ECO:0000313" key="10">
    <source>
        <dbReference type="WBParaSite" id="DME_0000472701-mRNA-1"/>
    </source>
</evidence>
<dbReference type="Proteomes" id="UP000038040">
    <property type="component" value="Unplaced"/>
</dbReference>
<feature type="binding site" evidence="6">
    <location>
        <position position="74"/>
    </location>
    <ligand>
        <name>Ca(2+)</name>
        <dbReference type="ChEBI" id="CHEBI:29108"/>
    </ligand>
</feature>
<organism evidence="8 10">
    <name type="scientific">Dracunculus medinensis</name>
    <name type="common">Guinea worm</name>
    <dbReference type="NCBI Taxonomy" id="318479"/>
    <lineage>
        <taxon>Eukaryota</taxon>
        <taxon>Metazoa</taxon>
        <taxon>Ecdysozoa</taxon>
        <taxon>Nematoda</taxon>
        <taxon>Chromadorea</taxon>
        <taxon>Rhabditida</taxon>
        <taxon>Spirurina</taxon>
        <taxon>Dracunculoidea</taxon>
        <taxon>Dracunculidae</taxon>
        <taxon>Dracunculus</taxon>
    </lineage>
</organism>
<dbReference type="PANTHER" id="PTHR13023">
    <property type="entry name" value="APYRASE"/>
    <property type="match status" value="1"/>
</dbReference>
<evidence type="ECO:0000313" key="8">
    <source>
        <dbReference type="Proteomes" id="UP000038040"/>
    </source>
</evidence>
<evidence type="ECO:0000313" key="7">
    <source>
        <dbReference type="EMBL" id="VDN58637.1"/>
    </source>
</evidence>
<dbReference type="GO" id="GO:0045134">
    <property type="term" value="F:UDP phosphatase activity"/>
    <property type="evidence" value="ECO:0007669"/>
    <property type="project" value="TreeGrafter"/>
</dbReference>